<dbReference type="EMBL" id="LXEP01000017">
    <property type="protein sequence ID" value="OAT21706.1"/>
    <property type="molecule type" value="Genomic_DNA"/>
</dbReference>
<name>A0A1B7I0T5_9ENTR</name>
<keyword evidence="3" id="KW-0328">Glycosyltransferase</keyword>
<dbReference type="Proteomes" id="UP000078504">
    <property type="component" value="Unassembled WGS sequence"/>
</dbReference>
<sequence>MLTIPGLCWLCQMPLTCAHWGLCSCCVKALPAPPPCCPRCGLPATHTKSPCGRCLQKPPEWDALLFVTDYGPPLSQLIQRFKFNATVALAPALARLMLLRVLQAKRFSQWPKPDCIVSVPLYSRRAWRRGFNQSDLLARQLSHWLQCDYMPRGLLRIRAAQVQHQLNARMRRNNLKGAFRVDFPVAGRHIIIVDDVVTTGSTVAEIARMLKKQGAATIQVWCLCRTL</sequence>
<dbReference type="GO" id="GO:0016757">
    <property type="term" value="F:glycosyltransferase activity"/>
    <property type="evidence" value="ECO:0007669"/>
    <property type="project" value="UniProtKB-KW"/>
</dbReference>
<organism evidence="3 4">
    <name type="scientific">Buttiauxella gaviniae ATCC 51604</name>
    <dbReference type="NCBI Taxonomy" id="1354253"/>
    <lineage>
        <taxon>Bacteria</taxon>
        <taxon>Pseudomonadati</taxon>
        <taxon>Pseudomonadota</taxon>
        <taxon>Gammaproteobacteria</taxon>
        <taxon>Enterobacterales</taxon>
        <taxon>Enterobacteriaceae</taxon>
        <taxon>Buttiauxella</taxon>
    </lineage>
</organism>
<dbReference type="PANTHER" id="PTHR47505">
    <property type="entry name" value="DNA UTILIZATION PROTEIN YHGH"/>
    <property type="match status" value="1"/>
</dbReference>
<dbReference type="CDD" id="cd06223">
    <property type="entry name" value="PRTases_typeI"/>
    <property type="match status" value="1"/>
</dbReference>
<evidence type="ECO:0000313" key="3">
    <source>
        <dbReference type="EMBL" id="OAT21706.1"/>
    </source>
</evidence>
<dbReference type="Pfam" id="PF00156">
    <property type="entry name" value="Pribosyltran"/>
    <property type="match status" value="1"/>
</dbReference>
<comment type="caution">
    <text evidence="3">The sequence shown here is derived from an EMBL/GenBank/DDBJ whole genome shotgun (WGS) entry which is preliminary data.</text>
</comment>
<gene>
    <name evidence="3" type="ORF">M977_01911</name>
</gene>
<dbReference type="PANTHER" id="PTHR47505:SF1">
    <property type="entry name" value="DNA UTILIZATION PROTEIN YHGH"/>
    <property type="match status" value="1"/>
</dbReference>
<dbReference type="RefSeq" id="WP_064514357.1">
    <property type="nucleotide sequence ID" value="NZ_LXEP01000017.1"/>
</dbReference>
<feature type="domain" description="Phosphoribosyltransferase" evidence="2">
    <location>
        <begin position="128"/>
        <end position="225"/>
    </location>
</feature>
<evidence type="ECO:0000259" key="2">
    <source>
        <dbReference type="Pfam" id="PF00156"/>
    </source>
</evidence>
<accession>A0A1B7I0T5</accession>
<proteinExistence type="inferred from homology"/>
<dbReference type="InterPro" id="IPR000836">
    <property type="entry name" value="PRTase_dom"/>
</dbReference>
<dbReference type="InterPro" id="IPR051910">
    <property type="entry name" value="ComF/GntX_DNA_util-trans"/>
</dbReference>
<dbReference type="PATRIC" id="fig|1354253.4.peg.1948"/>
<dbReference type="SUPFAM" id="SSF53271">
    <property type="entry name" value="PRTase-like"/>
    <property type="match status" value="1"/>
</dbReference>
<reference evidence="3 4" key="1">
    <citation type="submission" date="2016-04" db="EMBL/GenBank/DDBJ databases">
        <title>ATOL: Assembling a taxonomically balanced genome-scale reconstruction of the evolutionary history of the Enterobacteriaceae.</title>
        <authorList>
            <person name="Plunkett G.III."/>
            <person name="Neeno-Eckwall E.C."/>
            <person name="Glasner J.D."/>
            <person name="Perna N.T."/>
        </authorList>
    </citation>
    <scope>NUCLEOTIDE SEQUENCE [LARGE SCALE GENOMIC DNA]</scope>
    <source>
        <strain evidence="3 4">ATCC 51604</strain>
    </source>
</reference>
<dbReference type="InterPro" id="IPR029057">
    <property type="entry name" value="PRTase-like"/>
</dbReference>
<dbReference type="Gene3D" id="3.40.50.2020">
    <property type="match status" value="1"/>
</dbReference>
<comment type="similarity">
    <text evidence="1">Belongs to the ComF/GntX family.</text>
</comment>
<keyword evidence="3" id="KW-0808">Transferase</keyword>
<evidence type="ECO:0000256" key="1">
    <source>
        <dbReference type="ARBA" id="ARBA00008007"/>
    </source>
</evidence>
<dbReference type="NCBIfam" id="NF008616">
    <property type="entry name" value="PRK11595.1"/>
    <property type="match status" value="1"/>
</dbReference>
<dbReference type="AlphaFoldDB" id="A0A1B7I0T5"/>
<protein>
    <submittedName>
        <fullName evidence="3">Phosphoribosyltransferase family protein</fullName>
    </submittedName>
</protein>
<evidence type="ECO:0000313" key="4">
    <source>
        <dbReference type="Proteomes" id="UP000078504"/>
    </source>
</evidence>